<feature type="transmembrane region" description="Helical" evidence="1">
    <location>
        <begin position="98"/>
        <end position="118"/>
    </location>
</feature>
<name>A0A5C8I332_9MICO</name>
<keyword evidence="1" id="KW-1133">Transmembrane helix</keyword>
<comment type="caution">
    <text evidence="2">The sequence shown here is derived from an EMBL/GenBank/DDBJ whole genome shotgun (WGS) entry which is preliminary data.</text>
</comment>
<protein>
    <submittedName>
        <fullName evidence="2">Histidinol dehydrogenase</fullName>
    </submittedName>
</protein>
<dbReference type="EMBL" id="VRSV01000001">
    <property type="protein sequence ID" value="TXK13427.1"/>
    <property type="molecule type" value="Genomic_DNA"/>
</dbReference>
<keyword evidence="1" id="KW-0472">Membrane</keyword>
<evidence type="ECO:0000313" key="2">
    <source>
        <dbReference type="EMBL" id="TXK13427.1"/>
    </source>
</evidence>
<sequence>MTTTVSRLLTWLIAAVIGVVYGTAATVAQAFTIGVLPVGLVLATVGTTALFVALRLLVGDRWTTLAGGLGAILAMVVFSGTGPGGSVIVAAPTPDTEWIPLTWTFVVPIIVALVFAWPDTSRLPAPRKLDE</sequence>
<gene>
    <name evidence="2" type="ORF">FVP77_08515</name>
</gene>
<keyword evidence="3" id="KW-1185">Reference proteome</keyword>
<dbReference type="AlphaFoldDB" id="A0A5C8I332"/>
<dbReference type="Proteomes" id="UP000321034">
    <property type="component" value="Unassembled WGS sequence"/>
</dbReference>
<feature type="transmembrane region" description="Helical" evidence="1">
    <location>
        <begin position="65"/>
        <end position="92"/>
    </location>
</feature>
<feature type="transmembrane region" description="Helical" evidence="1">
    <location>
        <begin position="40"/>
        <end position="58"/>
    </location>
</feature>
<organism evidence="2 3">
    <name type="scientific">Microbacterium hatanonis</name>
    <dbReference type="NCBI Taxonomy" id="404366"/>
    <lineage>
        <taxon>Bacteria</taxon>
        <taxon>Bacillati</taxon>
        <taxon>Actinomycetota</taxon>
        <taxon>Actinomycetes</taxon>
        <taxon>Micrococcales</taxon>
        <taxon>Microbacteriaceae</taxon>
        <taxon>Microbacterium</taxon>
    </lineage>
</organism>
<evidence type="ECO:0000256" key="1">
    <source>
        <dbReference type="SAM" id="Phobius"/>
    </source>
</evidence>
<keyword evidence="1" id="KW-0812">Transmembrane</keyword>
<dbReference type="RefSeq" id="WP_147894081.1">
    <property type="nucleotide sequence ID" value="NZ_BAAANR010000001.1"/>
</dbReference>
<evidence type="ECO:0000313" key="3">
    <source>
        <dbReference type="Proteomes" id="UP000321034"/>
    </source>
</evidence>
<dbReference type="OrthoDB" id="5082752at2"/>
<proteinExistence type="predicted"/>
<accession>A0A5C8I332</accession>
<reference evidence="2 3" key="1">
    <citation type="submission" date="2019-08" db="EMBL/GenBank/DDBJ databases">
        <authorList>
            <person name="Dong K."/>
        </authorList>
    </citation>
    <scope>NUCLEOTIDE SEQUENCE [LARGE SCALE GENOMIC DNA]</scope>
    <source>
        <strain evidence="2 3">JCM14558</strain>
    </source>
</reference>